<dbReference type="GO" id="GO:0003677">
    <property type="term" value="F:DNA binding"/>
    <property type="evidence" value="ECO:0007669"/>
    <property type="project" value="UniProtKB-KW"/>
</dbReference>
<evidence type="ECO:0000256" key="3">
    <source>
        <dbReference type="ARBA" id="ARBA00023015"/>
    </source>
</evidence>
<dbReference type="FunFam" id="3.40.50.300:FF:000006">
    <property type="entry name" value="DNA-binding transcriptional regulator NtrC"/>
    <property type="match status" value="1"/>
</dbReference>
<organism evidence="7 8">
    <name type="scientific">Escherichia coli</name>
    <dbReference type="NCBI Taxonomy" id="562"/>
    <lineage>
        <taxon>Bacteria</taxon>
        <taxon>Pseudomonadati</taxon>
        <taxon>Pseudomonadota</taxon>
        <taxon>Gammaproteobacteria</taxon>
        <taxon>Enterobacterales</taxon>
        <taxon>Enterobacteriaceae</taxon>
        <taxon>Escherichia</taxon>
    </lineage>
</organism>
<feature type="domain" description="Sigma-54 factor interaction" evidence="6">
    <location>
        <begin position="14"/>
        <end position="143"/>
    </location>
</feature>
<dbReference type="InterPro" id="IPR027417">
    <property type="entry name" value="P-loop_NTPase"/>
</dbReference>
<dbReference type="EMBL" id="PITP01000318">
    <property type="protein sequence ID" value="PKD78751.1"/>
    <property type="molecule type" value="Genomic_DNA"/>
</dbReference>
<dbReference type="Gene3D" id="3.40.50.300">
    <property type="entry name" value="P-loop containing nucleotide triphosphate hydrolases"/>
    <property type="match status" value="1"/>
</dbReference>
<keyword evidence="2" id="KW-0067">ATP-binding</keyword>
<keyword evidence="4" id="KW-0238">DNA-binding</keyword>
<dbReference type="AlphaFoldDB" id="A0AAP8HUS4"/>
<sequence length="143" mass="15424">PGTPFEEPGRFGKMYGASAPMRELYRQIGRVAPTDVTVLLIGESGTGKEVMAQGIHQASARHHFPFIAVNCASLPETLLESELFGYEDGAFSGARRGGKPGLFEAAHNGTLFLDEIGDMPPALQIRLLRVLQERQVMPVGGSE</sequence>
<dbReference type="Proteomes" id="UP000233549">
    <property type="component" value="Unassembled WGS sequence"/>
</dbReference>
<keyword evidence="5" id="KW-0804">Transcription</keyword>
<dbReference type="PANTHER" id="PTHR32071">
    <property type="entry name" value="TRANSCRIPTIONAL REGULATORY PROTEIN"/>
    <property type="match status" value="1"/>
</dbReference>
<dbReference type="PROSITE" id="PS00675">
    <property type="entry name" value="SIGMA54_INTERACT_1"/>
    <property type="match status" value="1"/>
</dbReference>
<dbReference type="SUPFAM" id="SSF52540">
    <property type="entry name" value="P-loop containing nucleoside triphosphate hydrolases"/>
    <property type="match status" value="1"/>
</dbReference>
<keyword evidence="3" id="KW-0805">Transcription regulation</keyword>
<dbReference type="InterPro" id="IPR003593">
    <property type="entry name" value="AAA+_ATPase"/>
</dbReference>
<protein>
    <submittedName>
        <fullName evidence="7">Propionate catabolism operon regulatory protein PrpR</fullName>
    </submittedName>
</protein>
<dbReference type="Pfam" id="PF00158">
    <property type="entry name" value="Sigma54_activat"/>
    <property type="match status" value="1"/>
</dbReference>
<evidence type="ECO:0000259" key="6">
    <source>
        <dbReference type="PROSITE" id="PS50045"/>
    </source>
</evidence>
<feature type="non-terminal residue" evidence="7">
    <location>
        <position position="143"/>
    </location>
</feature>
<gene>
    <name evidence="7" type="ORF">CWS33_28665</name>
</gene>
<dbReference type="PROSITE" id="PS00676">
    <property type="entry name" value="SIGMA54_INTERACT_2"/>
    <property type="match status" value="1"/>
</dbReference>
<dbReference type="PANTHER" id="PTHR32071:SF117">
    <property type="entry name" value="PTS-DEPENDENT DIHYDROXYACETONE KINASE OPERON REGULATORY PROTEIN-RELATED"/>
    <property type="match status" value="1"/>
</dbReference>
<evidence type="ECO:0000313" key="8">
    <source>
        <dbReference type="Proteomes" id="UP000233549"/>
    </source>
</evidence>
<evidence type="ECO:0000256" key="2">
    <source>
        <dbReference type="ARBA" id="ARBA00022840"/>
    </source>
</evidence>
<feature type="non-terminal residue" evidence="7">
    <location>
        <position position="1"/>
    </location>
</feature>
<dbReference type="PROSITE" id="PS50045">
    <property type="entry name" value="SIGMA54_INTERACT_4"/>
    <property type="match status" value="1"/>
</dbReference>
<dbReference type="InterPro" id="IPR025662">
    <property type="entry name" value="Sigma_54_int_dom_ATP-bd_1"/>
</dbReference>
<comment type="caution">
    <text evidence="7">The sequence shown here is derived from an EMBL/GenBank/DDBJ whole genome shotgun (WGS) entry which is preliminary data.</text>
</comment>
<evidence type="ECO:0000313" key="7">
    <source>
        <dbReference type="EMBL" id="PKD78751.1"/>
    </source>
</evidence>
<evidence type="ECO:0000256" key="4">
    <source>
        <dbReference type="ARBA" id="ARBA00023125"/>
    </source>
</evidence>
<dbReference type="SMART" id="SM00382">
    <property type="entry name" value="AAA"/>
    <property type="match status" value="1"/>
</dbReference>
<proteinExistence type="predicted"/>
<dbReference type="GO" id="GO:0005524">
    <property type="term" value="F:ATP binding"/>
    <property type="evidence" value="ECO:0007669"/>
    <property type="project" value="UniProtKB-KW"/>
</dbReference>
<keyword evidence="1" id="KW-0547">Nucleotide-binding</keyword>
<evidence type="ECO:0000256" key="5">
    <source>
        <dbReference type="ARBA" id="ARBA00023163"/>
    </source>
</evidence>
<dbReference type="CDD" id="cd00009">
    <property type="entry name" value="AAA"/>
    <property type="match status" value="1"/>
</dbReference>
<dbReference type="GO" id="GO:0006355">
    <property type="term" value="P:regulation of DNA-templated transcription"/>
    <property type="evidence" value="ECO:0007669"/>
    <property type="project" value="InterPro"/>
</dbReference>
<name>A0AAP8HUS4_ECOLX</name>
<accession>A0AAP8HUS4</accession>
<reference evidence="7 8" key="1">
    <citation type="submission" date="2017-12" db="EMBL/GenBank/DDBJ databases">
        <title>Rapid rising of carbapenem-resistant Enterobacteriaceae(CRE) and emergence of colistin resistance genemcr-1 in CRE in the hospital of Henan, China.</title>
        <authorList>
            <person name="Sun Q."/>
            <person name="Zhang R."/>
            <person name="Li Y."/>
            <person name="Shen Y."/>
            <person name="Zhang Y."/>
            <person name="Yang J."/>
            <person name="Shu L."/>
            <person name="Zhou H."/>
            <person name="Wang Y."/>
            <person name="Wang B."/>
            <person name="Shen Z."/>
        </authorList>
    </citation>
    <scope>NUCLEOTIDE SEQUENCE [LARGE SCALE GENOMIC DNA]</scope>
    <source>
        <strain evidence="7 8">3512</strain>
    </source>
</reference>
<dbReference type="InterPro" id="IPR025943">
    <property type="entry name" value="Sigma_54_int_dom_ATP-bd_2"/>
</dbReference>
<dbReference type="InterPro" id="IPR002078">
    <property type="entry name" value="Sigma_54_int"/>
</dbReference>
<evidence type="ECO:0000256" key="1">
    <source>
        <dbReference type="ARBA" id="ARBA00022741"/>
    </source>
</evidence>